<reference evidence="1" key="1">
    <citation type="submission" date="2022-06" db="EMBL/GenBank/DDBJ databases">
        <title>Phylogenomic reconstructions and comparative analyses of Kickxellomycotina fungi.</title>
        <authorList>
            <person name="Reynolds N.K."/>
            <person name="Stajich J.E."/>
            <person name="Barry K."/>
            <person name="Grigoriev I.V."/>
            <person name="Crous P."/>
            <person name="Smith M.E."/>
        </authorList>
    </citation>
    <scope>NUCLEOTIDE SEQUENCE</scope>
    <source>
        <strain evidence="1">RSA 2271</strain>
    </source>
</reference>
<keyword evidence="2" id="KW-1185">Reference proteome</keyword>
<accession>A0ACC1HFZ5</accession>
<evidence type="ECO:0000313" key="1">
    <source>
        <dbReference type="EMBL" id="KAJ1674940.1"/>
    </source>
</evidence>
<gene>
    <name evidence="1" type="ORF">EV182_002250</name>
</gene>
<proteinExistence type="predicted"/>
<name>A0ACC1HFZ5_9FUNG</name>
<comment type="caution">
    <text evidence="1">The sequence shown here is derived from an EMBL/GenBank/DDBJ whole genome shotgun (WGS) entry which is preliminary data.</text>
</comment>
<sequence length="354" mass="37773">MTAAELLETLRRANLEHYYPSFYSNGVTDLDALLELSVDDYAYLGITSSEDRRNLYSLIKSLQDPASPVYEQPPQPRKNRSRASTFHEDAASGSMGFAHSLRPSSYEGESMTSQSYLSSPEDMRGVVNARRGSIMCDAPGDLADPHRYYGSQQQRSRPLARNGIAAPSRLTPPSSSAEPKRQPAPAQLQTQSPPSYSGNAASSGLRRRPGVSNFGEEATGEQSGNPPATGAPTARRLQRSSTLMARRISTIPTSASMGLASRISPPTNSGTGAQRRIPTASHASRATELLQRSSKLDSFGDDDGDEGLERVVRQGTTSSGLVNAYGVGTVRGGPGTLARRQGPRGRLTLAASSA</sequence>
<protein>
    <submittedName>
        <fullName evidence="1">Uncharacterized protein</fullName>
    </submittedName>
</protein>
<evidence type="ECO:0000313" key="2">
    <source>
        <dbReference type="Proteomes" id="UP001145114"/>
    </source>
</evidence>
<dbReference type="EMBL" id="JAMZIH010005585">
    <property type="protein sequence ID" value="KAJ1674940.1"/>
    <property type="molecule type" value="Genomic_DNA"/>
</dbReference>
<dbReference type="Proteomes" id="UP001145114">
    <property type="component" value="Unassembled WGS sequence"/>
</dbReference>
<organism evidence="1 2">
    <name type="scientific">Spiromyces aspiralis</name>
    <dbReference type="NCBI Taxonomy" id="68401"/>
    <lineage>
        <taxon>Eukaryota</taxon>
        <taxon>Fungi</taxon>
        <taxon>Fungi incertae sedis</taxon>
        <taxon>Zoopagomycota</taxon>
        <taxon>Kickxellomycotina</taxon>
        <taxon>Kickxellomycetes</taxon>
        <taxon>Kickxellales</taxon>
        <taxon>Kickxellaceae</taxon>
        <taxon>Spiromyces</taxon>
    </lineage>
</organism>
<feature type="non-terminal residue" evidence="1">
    <location>
        <position position="354"/>
    </location>
</feature>